<dbReference type="Gene3D" id="3.30.300.30">
    <property type="match status" value="1"/>
</dbReference>
<dbReference type="InterPro" id="IPR042099">
    <property type="entry name" value="ANL_N_sf"/>
</dbReference>
<dbReference type="Pfam" id="PF00501">
    <property type="entry name" value="AMP-binding"/>
    <property type="match status" value="2"/>
</dbReference>
<evidence type="ECO:0000259" key="4">
    <source>
        <dbReference type="Pfam" id="PF13193"/>
    </source>
</evidence>
<keyword evidence="6" id="KW-1185">Reference proteome</keyword>
<evidence type="ECO:0000256" key="1">
    <source>
        <dbReference type="ARBA" id="ARBA00006432"/>
    </source>
</evidence>
<keyword evidence="2" id="KW-0436">Ligase</keyword>
<feature type="domain" description="AMP-dependent synthetase/ligase" evidence="3">
    <location>
        <begin position="115"/>
        <end position="291"/>
    </location>
</feature>
<proteinExistence type="inferred from homology"/>
<dbReference type="RefSeq" id="WP_398283207.1">
    <property type="nucleotide sequence ID" value="NZ_JBITLV010000006.1"/>
</dbReference>
<feature type="domain" description="AMP-dependent synthetase/ligase" evidence="3">
    <location>
        <begin position="8"/>
        <end position="94"/>
    </location>
</feature>
<dbReference type="Gene3D" id="3.40.50.12780">
    <property type="entry name" value="N-terminal domain of ligase-like"/>
    <property type="match status" value="1"/>
</dbReference>
<dbReference type="InterPro" id="IPR025110">
    <property type="entry name" value="AMP-bd_C"/>
</dbReference>
<feature type="domain" description="AMP-binding enzyme C-terminal" evidence="4">
    <location>
        <begin position="357"/>
        <end position="428"/>
    </location>
</feature>
<dbReference type="Pfam" id="PF13193">
    <property type="entry name" value="AMP-binding_C"/>
    <property type="match status" value="1"/>
</dbReference>
<reference evidence="5 6" key="1">
    <citation type="submission" date="2024-10" db="EMBL/GenBank/DDBJ databases">
        <title>The Natural Products Discovery Center: Release of the First 8490 Sequenced Strains for Exploring Actinobacteria Biosynthetic Diversity.</title>
        <authorList>
            <person name="Kalkreuter E."/>
            <person name="Kautsar S.A."/>
            <person name="Yang D."/>
            <person name="Bader C.D."/>
            <person name="Teijaro C.N."/>
            <person name="Fluegel L."/>
            <person name="Davis C.M."/>
            <person name="Simpson J.R."/>
            <person name="Lauterbach L."/>
            <person name="Steele A.D."/>
            <person name="Gui C."/>
            <person name="Meng S."/>
            <person name="Li G."/>
            <person name="Viehrig K."/>
            <person name="Ye F."/>
            <person name="Su P."/>
            <person name="Kiefer A.F."/>
            <person name="Nichols A."/>
            <person name="Cepeda A.J."/>
            <person name="Yan W."/>
            <person name="Fan B."/>
            <person name="Jiang Y."/>
            <person name="Adhikari A."/>
            <person name="Zheng C.-J."/>
            <person name="Schuster L."/>
            <person name="Cowan T.M."/>
            <person name="Smanski M.J."/>
            <person name="Chevrette M.G."/>
            <person name="De Carvalho L.P.S."/>
            <person name="Shen B."/>
        </authorList>
    </citation>
    <scope>NUCLEOTIDE SEQUENCE [LARGE SCALE GENOMIC DNA]</scope>
    <source>
        <strain evidence="5 6">NPDC049639</strain>
    </source>
</reference>
<sequence length="444" mass="47269">MSTEPVLLTAAEADARAGGFAVSLAARRVGRGERVLLAVPTYAPGPAADLISAVLGALRAGVVPVVLDAATPARELAEIVADCTPAWTLTDPDEVADAVRAPGVPQLGPPLGRAMHYTSGTTGRRKGVASGVLSPEAGAALWREESDLWGMTPADVHLVMSPLYHSAPLRFALATLLVGGKVLCAGKFDLDSFAAAAAFRPTTTFTAPAQLARLREAGVVPSGFDWIAHAGAPCPEPVKRWLIEAIGAGRVREFYGSTEGQFTACTGEEWLERPGTVGRARPGRTLRVDDDGVIWCAVPPFARFTYWGAPEKTARAWHGDEFSVGDVGRLDDDGYLYLVGRREDLIISGGVNVYPAEVERVLGELPGVLEVAVFGVDDDRWGQRVEAAVRGSVTEQEVLDACAELLPPARRPKRVHVLDDLPRTSTGKILRRELSTRRPGPGRP</sequence>
<name>A0ABW8ARI2_9ACTN</name>
<evidence type="ECO:0000259" key="3">
    <source>
        <dbReference type="Pfam" id="PF00501"/>
    </source>
</evidence>
<dbReference type="PANTHER" id="PTHR43201:SF5">
    <property type="entry name" value="MEDIUM-CHAIN ACYL-COA LIGASE ACSF2, MITOCHONDRIAL"/>
    <property type="match status" value="1"/>
</dbReference>
<evidence type="ECO:0000313" key="6">
    <source>
        <dbReference type="Proteomes" id="UP001612915"/>
    </source>
</evidence>
<comment type="caution">
    <text evidence="5">The sequence shown here is derived from an EMBL/GenBank/DDBJ whole genome shotgun (WGS) entry which is preliminary data.</text>
</comment>
<protein>
    <submittedName>
        <fullName evidence="5">Class I adenylate-forming enzyme family protein</fullName>
    </submittedName>
</protein>
<dbReference type="PANTHER" id="PTHR43201">
    <property type="entry name" value="ACYL-COA SYNTHETASE"/>
    <property type="match status" value="1"/>
</dbReference>
<dbReference type="InterPro" id="IPR045851">
    <property type="entry name" value="AMP-bd_C_sf"/>
</dbReference>
<organism evidence="5 6">
    <name type="scientific">Spongisporangium articulatum</name>
    <dbReference type="NCBI Taxonomy" id="3362603"/>
    <lineage>
        <taxon>Bacteria</taxon>
        <taxon>Bacillati</taxon>
        <taxon>Actinomycetota</taxon>
        <taxon>Actinomycetes</taxon>
        <taxon>Kineosporiales</taxon>
        <taxon>Kineosporiaceae</taxon>
        <taxon>Spongisporangium</taxon>
    </lineage>
</organism>
<comment type="similarity">
    <text evidence="1">Belongs to the ATP-dependent AMP-binding enzyme family.</text>
</comment>
<evidence type="ECO:0000313" key="5">
    <source>
        <dbReference type="EMBL" id="MFI7588972.1"/>
    </source>
</evidence>
<evidence type="ECO:0000256" key="2">
    <source>
        <dbReference type="ARBA" id="ARBA00022598"/>
    </source>
</evidence>
<dbReference type="SUPFAM" id="SSF56801">
    <property type="entry name" value="Acetyl-CoA synthetase-like"/>
    <property type="match status" value="1"/>
</dbReference>
<dbReference type="Proteomes" id="UP001612915">
    <property type="component" value="Unassembled WGS sequence"/>
</dbReference>
<dbReference type="InterPro" id="IPR000873">
    <property type="entry name" value="AMP-dep_synth/lig_dom"/>
</dbReference>
<dbReference type="EMBL" id="JBITLV010000006">
    <property type="protein sequence ID" value="MFI7588972.1"/>
    <property type="molecule type" value="Genomic_DNA"/>
</dbReference>
<accession>A0ABW8ARI2</accession>
<gene>
    <name evidence="5" type="ORF">ACIB24_18060</name>
</gene>